<dbReference type="Gene3D" id="3.60.21.10">
    <property type="match status" value="1"/>
</dbReference>
<reference evidence="4 5" key="1">
    <citation type="journal article" date="2003" name="J. Bacteriol.">
        <title>Complete genome sequence of the oral pathogenic bacterium Porphyromonas gingivalis strain W83.</title>
        <authorList>
            <person name="Nelson K."/>
            <person name="Fleishmann R."/>
            <person name="DeBoy R."/>
            <person name="Paulsen I."/>
            <person name="Fouts D."/>
            <person name="Eisen J."/>
            <person name="Daugherty S."/>
            <person name="Dodson R."/>
            <person name="Durkin A."/>
            <person name="Gwinn M."/>
            <person name="Haft D."/>
            <person name="Kolonay J."/>
            <person name="Nelson W."/>
            <person name="White O."/>
            <person name="Mason T."/>
            <person name="Tallon L."/>
            <person name="Gray J."/>
            <person name="Granger D."/>
            <person name="Tettelin H."/>
            <person name="Dong H."/>
            <person name="Galvin J."/>
            <person name="Duncan M."/>
            <person name="Dewhirst F."/>
            <person name="Fraser C."/>
        </authorList>
    </citation>
    <scope>NUCLEOTIDE SEQUENCE [LARGE SCALE GENOMIC DNA]</scope>
    <source>
        <strain evidence="5">ATCC BAA-308 / W83</strain>
    </source>
</reference>
<protein>
    <recommendedName>
        <fullName evidence="2">Phosphoesterase</fullName>
        <ecNumber evidence="2">3.1.4.-</ecNumber>
    </recommendedName>
</protein>
<dbReference type="eggNOG" id="COG0622">
    <property type="taxonomic scope" value="Bacteria"/>
</dbReference>
<organism evidence="4 5">
    <name type="scientific">Porphyromonas gingivalis (strain ATCC BAA-308 / W83)</name>
    <dbReference type="NCBI Taxonomy" id="242619"/>
    <lineage>
        <taxon>Bacteria</taxon>
        <taxon>Pseudomonadati</taxon>
        <taxon>Bacteroidota</taxon>
        <taxon>Bacteroidia</taxon>
        <taxon>Bacteroidales</taxon>
        <taxon>Porphyromonadaceae</taxon>
        <taxon>Porphyromonas</taxon>
    </lineage>
</organism>
<dbReference type="STRING" id="242619.PG_1311"/>
<dbReference type="EnsemblBacteria" id="AAQ66383">
    <property type="protein sequence ID" value="AAQ66383"/>
    <property type="gene ID" value="PG_1311"/>
</dbReference>
<comment type="similarity">
    <text evidence="1 2">Belongs to the metallophosphoesterase superfamily. YfcE family.</text>
</comment>
<dbReference type="GO" id="GO:0046872">
    <property type="term" value="F:metal ion binding"/>
    <property type="evidence" value="ECO:0007669"/>
    <property type="project" value="UniProtKB-KW"/>
</dbReference>
<name>Q7MV07_PORGI</name>
<dbReference type="SMR" id="Q7MV07"/>
<dbReference type="GO" id="GO:0016787">
    <property type="term" value="F:hydrolase activity"/>
    <property type="evidence" value="ECO:0007669"/>
    <property type="project" value="UniProtKB-UniRule"/>
</dbReference>
<proteinExistence type="inferred from homology"/>
<feature type="domain" description="Calcineurin-like phosphoesterase" evidence="3">
    <location>
        <begin position="27"/>
        <end position="172"/>
    </location>
</feature>
<evidence type="ECO:0000313" key="4">
    <source>
        <dbReference type="EMBL" id="AAQ66383.1"/>
    </source>
</evidence>
<evidence type="ECO:0000313" key="5">
    <source>
        <dbReference type="Proteomes" id="UP000000588"/>
    </source>
</evidence>
<dbReference type="SUPFAM" id="SSF56300">
    <property type="entry name" value="Metallo-dependent phosphatases"/>
    <property type="match status" value="1"/>
</dbReference>
<dbReference type="InterPro" id="IPR024654">
    <property type="entry name" value="Calcineurin-like_PHP_lpxH"/>
</dbReference>
<gene>
    <name evidence="4" type="ordered locus">PG_1311</name>
</gene>
<dbReference type="EC" id="3.1.4.-" evidence="2"/>
<dbReference type="InterPro" id="IPR000979">
    <property type="entry name" value="Phosphodiesterase_MJ0936/Vps29"/>
</dbReference>
<comment type="cofactor">
    <cofactor evidence="2">
        <name>a divalent metal cation</name>
        <dbReference type="ChEBI" id="CHEBI:60240"/>
    </cofactor>
</comment>
<dbReference type="InterPro" id="IPR029052">
    <property type="entry name" value="Metallo-depent_PP-like"/>
</dbReference>
<evidence type="ECO:0000256" key="1">
    <source>
        <dbReference type="ARBA" id="ARBA00008950"/>
    </source>
</evidence>
<evidence type="ECO:0000259" key="3">
    <source>
        <dbReference type="Pfam" id="PF12850"/>
    </source>
</evidence>
<dbReference type="EMBL" id="AE015924">
    <property type="protein sequence ID" value="AAQ66383.1"/>
    <property type="molecule type" value="Genomic_DNA"/>
</dbReference>
<evidence type="ECO:0000256" key="2">
    <source>
        <dbReference type="RuleBase" id="RU362039"/>
    </source>
</evidence>
<dbReference type="HOGENOM" id="CLU_063749_3_1_10"/>
<dbReference type="Pfam" id="PF12850">
    <property type="entry name" value="Metallophos_2"/>
    <property type="match status" value="1"/>
</dbReference>
<accession>Q7MV07</accession>
<dbReference type="KEGG" id="pgi:PG_1311"/>
<sequence>MPAFRMPPSTKVEYTSFGTKLSGAMKKIGLLSDTHGYIDEKYRIHFADCDEIWHAGDIGSVTVADYLSGLAPLRAVYGNIDGQDIRLQYPEVLRFCVEEVKVFMTHIGGYPGRYEPRIYRMLVQNPPRLFVCGHSHILKAMYDKKLDMLHLNPGAAGKYGFHAVRTLMRFVIDGRDIRDLQVIELADR</sequence>
<dbReference type="AlphaFoldDB" id="Q7MV07"/>
<dbReference type="NCBIfam" id="TIGR00040">
    <property type="entry name" value="yfcE"/>
    <property type="match status" value="1"/>
</dbReference>
<dbReference type="Proteomes" id="UP000000588">
    <property type="component" value="Chromosome"/>
</dbReference>
<keyword evidence="5" id="KW-1185">Reference proteome</keyword>
<keyword evidence="2" id="KW-0479">Metal-binding</keyword>